<evidence type="ECO:0000256" key="12">
    <source>
        <dbReference type="ARBA" id="ARBA00038868"/>
    </source>
</evidence>
<dbReference type="RefSeq" id="XP_062699413.1">
    <property type="nucleotide sequence ID" value="XM_062843429.1"/>
</dbReference>
<reference evidence="16" key="1">
    <citation type="journal article" date="2015" name="Proc. Natl. Acad. Sci. U.S.A.">
        <title>Genome sequence of the Asian Tiger mosquito, Aedes albopictus, reveals insights into its biology, genetics, and evolution.</title>
        <authorList>
            <person name="Chen X.G."/>
            <person name="Jiang X."/>
            <person name="Gu J."/>
            <person name="Xu M."/>
            <person name="Wu Y."/>
            <person name="Deng Y."/>
            <person name="Zhang C."/>
            <person name="Bonizzoni M."/>
            <person name="Dermauw W."/>
            <person name="Vontas J."/>
            <person name="Armbruster P."/>
            <person name="Huang X."/>
            <person name="Yang Y."/>
            <person name="Zhang H."/>
            <person name="He W."/>
            <person name="Peng H."/>
            <person name="Liu Y."/>
            <person name="Wu K."/>
            <person name="Chen J."/>
            <person name="Lirakis M."/>
            <person name="Topalis P."/>
            <person name="Van Leeuwen T."/>
            <person name="Hall A.B."/>
            <person name="Jiang X."/>
            <person name="Thorpe C."/>
            <person name="Mueller R.L."/>
            <person name="Sun C."/>
            <person name="Waterhouse R.M."/>
            <person name="Yan G."/>
            <person name="Tu Z.J."/>
            <person name="Fang X."/>
            <person name="James A.A."/>
        </authorList>
    </citation>
    <scope>NUCLEOTIDE SEQUENCE [LARGE SCALE GENOMIC DNA]</scope>
    <source>
        <strain evidence="16">Foshan</strain>
    </source>
</reference>
<reference evidence="15" key="2">
    <citation type="submission" date="2025-05" db="UniProtKB">
        <authorList>
            <consortium name="EnsemblMetazoa"/>
        </authorList>
    </citation>
    <scope>IDENTIFICATION</scope>
    <source>
        <strain evidence="15">Foshan</strain>
    </source>
</reference>
<keyword evidence="6" id="KW-0378">Hydrolase</keyword>
<keyword evidence="8" id="KW-0865">Zymogen</keyword>
<dbReference type="InterPro" id="IPR009003">
    <property type="entry name" value="Peptidase_S1_PA"/>
</dbReference>
<dbReference type="PROSITE" id="PS50240">
    <property type="entry name" value="TRYPSIN_DOM"/>
    <property type="match status" value="1"/>
</dbReference>
<dbReference type="PROSITE" id="PS00135">
    <property type="entry name" value="TRYPSIN_SER"/>
    <property type="match status" value="1"/>
</dbReference>
<keyword evidence="3" id="KW-0645">Protease</keyword>
<evidence type="ECO:0000256" key="3">
    <source>
        <dbReference type="ARBA" id="ARBA00022670"/>
    </source>
</evidence>
<evidence type="ECO:0000256" key="4">
    <source>
        <dbReference type="ARBA" id="ARBA00022729"/>
    </source>
</evidence>
<dbReference type="InterPro" id="IPR001254">
    <property type="entry name" value="Trypsin_dom"/>
</dbReference>
<dbReference type="PANTHER" id="PTHR24276">
    <property type="entry name" value="POLYSERASE-RELATED"/>
    <property type="match status" value="1"/>
</dbReference>
<evidence type="ECO:0000256" key="2">
    <source>
        <dbReference type="ARBA" id="ARBA00022525"/>
    </source>
</evidence>
<dbReference type="Proteomes" id="UP000069940">
    <property type="component" value="Unassembled WGS sequence"/>
</dbReference>
<comment type="similarity">
    <text evidence="10">Belongs to the peptidase S1 family. CLIP subfamily.</text>
</comment>
<dbReference type="InterPro" id="IPR043504">
    <property type="entry name" value="Peptidase_S1_PA_chymotrypsin"/>
</dbReference>
<evidence type="ECO:0000259" key="14">
    <source>
        <dbReference type="PROSITE" id="PS50240"/>
    </source>
</evidence>
<evidence type="ECO:0000256" key="8">
    <source>
        <dbReference type="ARBA" id="ARBA00023145"/>
    </source>
</evidence>
<evidence type="ECO:0000256" key="13">
    <source>
        <dbReference type="SAM" id="SignalP"/>
    </source>
</evidence>
<keyword evidence="16" id="KW-1185">Reference proteome</keyword>
<evidence type="ECO:0000256" key="6">
    <source>
        <dbReference type="ARBA" id="ARBA00022801"/>
    </source>
</evidence>
<dbReference type="Pfam" id="PF00089">
    <property type="entry name" value="Trypsin"/>
    <property type="match status" value="1"/>
</dbReference>
<dbReference type="PRINTS" id="PR00722">
    <property type="entry name" value="CHYMOTRYPSIN"/>
</dbReference>
<keyword evidence="9" id="KW-1015">Disulfide bond</keyword>
<accession>A0ABM1YJN8</accession>
<evidence type="ECO:0000256" key="10">
    <source>
        <dbReference type="ARBA" id="ARBA00024195"/>
    </source>
</evidence>
<sequence>MISRVSLLAITFTLAATGTLAVPFPCSSSGRIVGGYPANITDIPFQVSLQHDLGHFCGGSIISSRWILMAAHCAGSTDRPSFKVRVGSSLSNEGGQLLTPKRVIAHPQFDTGTVDYDFGLLELSEELKLDNLLYTVELPKQDEPVQDGTCLRVSGWGDTLNASENGYQLKASNIPVVNQEKCSEAYEHFGVVTPRMICAGYEIGGDNACHGDSGGPLVDGSKLVGVVSWSFDCAAEGFPTVYARVAAVRSWIKEVSGV</sequence>
<evidence type="ECO:0000256" key="5">
    <source>
        <dbReference type="ARBA" id="ARBA00022757"/>
    </source>
</evidence>
<evidence type="ECO:0000256" key="1">
    <source>
        <dbReference type="ARBA" id="ARBA00004613"/>
    </source>
</evidence>
<keyword evidence="4 13" id="KW-0732">Signal</keyword>
<protein>
    <recommendedName>
        <fullName evidence="12">trypsin</fullName>
        <ecNumber evidence="12">3.4.21.4</ecNumber>
    </recommendedName>
</protein>
<keyword evidence="5" id="KW-0222">Digestion</keyword>
<keyword evidence="2" id="KW-0964">Secreted</keyword>
<feature type="domain" description="Peptidase S1" evidence="14">
    <location>
        <begin position="32"/>
        <end position="257"/>
    </location>
</feature>
<comment type="subcellular location">
    <subcellularLocation>
        <location evidence="1">Secreted</location>
    </subcellularLocation>
</comment>
<evidence type="ECO:0000313" key="15">
    <source>
        <dbReference type="EnsemblMetazoa" id="AALFPA23_009761.P13510"/>
    </source>
</evidence>
<evidence type="ECO:0000256" key="7">
    <source>
        <dbReference type="ARBA" id="ARBA00022825"/>
    </source>
</evidence>
<evidence type="ECO:0000256" key="9">
    <source>
        <dbReference type="ARBA" id="ARBA00023157"/>
    </source>
</evidence>
<dbReference type="EC" id="3.4.21.4" evidence="12"/>
<dbReference type="SUPFAM" id="SSF50494">
    <property type="entry name" value="Trypsin-like serine proteases"/>
    <property type="match status" value="1"/>
</dbReference>
<dbReference type="InterPro" id="IPR001314">
    <property type="entry name" value="Peptidase_S1A"/>
</dbReference>
<evidence type="ECO:0000256" key="11">
    <source>
        <dbReference type="ARBA" id="ARBA00036320"/>
    </source>
</evidence>
<dbReference type="SMART" id="SM00020">
    <property type="entry name" value="Tryp_SPc"/>
    <property type="match status" value="1"/>
</dbReference>
<dbReference type="CDD" id="cd00190">
    <property type="entry name" value="Tryp_SPc"/>
    <property type="match status" value="1"/>
</dbReference>
<dbReference type="PANTHER" id="PTHR24276:SF97">
    <property type="entry name" value="GH13245P2-RELATED"/>
    <property type="match status" value="1"/>
</dbReference>
<keyword evidence="7" id="KW-0720">Serine protease</keyword>
<dbReference type="InterPro" id="IPR050430">
    <property type="entry name" value="Peptidase_S1"/>
</dbReference>
<dbReference type="EnsemblMetazoa" id="AALFPA23_009761.R13510">
    <property type="protein sequence ID" value="AALFPA23_009761.P13510"/>
    <property type="gene ID" value="AALFPA23_009761"/>
</dbReference>
<proteinExistence type="inferred from homology"/>
<organism evidence="15 16">
    <name type="scientific">Aedes albopictus</name>
    <name type="common">Asian tiger mosquito</name>
    <name type="synonym">Stegomyia albopicta</name>
    <dbReference type="NCBI Taxonomy" id="7160"/>
    <lineage>
        <taxon>Eukaryota</taxon>
        <taxon>Metazoa</taxon>
        <taxon>Ecdysozoa</taxon>
        <taxon>Arthropoda</taxon>
        <taxon>Hexapoda</taxon>
        <taxon>Insecta</taxon>
        <taxon>Pterygota</taxon>
        <taxon>Neoptera</taxon>
        <taxon>Endopterygota</taxon>
        <taxon>Diptera</taxon>
        <taxon>Nematocera</taxon>
        <taxon>Culicoidea</taxon>
        <taxon>Culicidae</taxon>
        <taxon>Culicinae</taxon>
        <taxon>Aedini</taxon>
        <taxon>Aedes</taxon>
        <taxon>Stegomyia</taxon>
    </lineage>
</organism>
<feature type="chain" id="PRO_5045708683" description="trypsin" evidence="13">
    <location>
        <begin position="22"/>
        <end position="258"/>
    </location>
</feature>
<feature type="signal peptide" evidence="13">
    <location>
        <begin position="1"/>
        <end position="21"/>
    </location>
</feature>
<dbReference type="GeneID" id="134284491"/>
<evidence type="ECO:0000313" key="16">
    <source>
        <dbReference type="Proteomes" id="UP000069940"/>
    </source>
</evidence>
<dbReference type="InterPro" id="IPR033116">
    <property type="entry name" value="TRYPSIN_SER"/>
</dbReference>
<dbReference type="Gene3D" id="2.40.10.10">
    <property type="entry name" value="Trypsin-like serine proteases"/>
    <property type="match status" value="1"/>
</dbReference>
<comment type="catalytic activity">
    <reaction evidence="11">
        <text>Preferential cleavage: Arg-|-Xaa, Lys-|-Xaa.</text>
        <dbReference type="EC" id="3.4.21.4"/>
    </reaction>
</comment>
<name>A0ABM1YJN8_AEDAL</name>